<sequence length="65" mass="8088">CTKKRNEKKEDFQEMEVTPRKIQRVDEIIRENRRHHLFGPLKKALHRIHFEDEEAWNTYLRRSCP</sequence>
<proteinExistence type="predicted"/>
<dbReference type="AlphaFoldDB" id="A0AAD8ALM1"/>
<protein>
    <submittedName>
        <fullName evidence="1">Uncharacterized protein</fullName>
    </submittedName>
</protein>
<reference evidence="1" key="1">
    <citation type="journal article" date="2023" name="IScience">
        <title>Live-bearing cockroach genome reveals convergent evolutionary mechanisms linked to viviparity in insects and beyond.</title>
        <authorList>
            <person name="Fouks B."/>
            <person name="Harrison M.C."/>
            <person name="Mikhailova A.A."/>
            <person name="Marchal E."/>
            <person name="English S."/>
            <person name="Carruthers M."/>
            <person name="Jennings E.C."/>
            <person name="Chiamaka E.L."/>
            <person name="Frigard R.A."/>
            <person name="Pippel M."/>
            <person name="Attardo G.M."/>
            <person name="Benoit J.B."/>
            <person name="Bornberg-Bauer E."/>
            <person name="Tobe S.S."/>
        </authorList>
    </citation>
    <scope>NUCLEOTIDE SEQUENCE</scope>
    <source>
        <strain evidence="1">Stay&amp;Tobe</strain>
    </source>
</reference>
<evidence type="ECO:0000313" key="2">
    <source>
        <dbReference type="Proteomes" id="UP001233999"/>
    </source>
</evidence>
<evidence type="ECO:0000313" key="1">
    <source>
        <dbReference type="EMBL" id="KAJ9601341.1"/>
    </source>
</evidence>
<reference evidence="1" key="2">
    <citation type="submission" date="2023-05" db="EMBL/GenBank/DDBJ databases">
        <authorList>
            <person name="Fouks B."/>
        </authorList>
    </citation>
    <scope>NUCLEOTIDE SEQUENCE</scope>
    <source>
        <strain evidence="1">Stay&amp;Tobe</strain>
        <tissue evidence="1">Testes</tissue>
    </source>
</reference>
<name>A0AAD8ALM1_DIPPU</name>
<gene>
    <name evidence="1" type="ORF">L9F63_000479</name>
</gene>
<comment type="caution">
    <text evidence="1">The sequence shown here is derived from an EMBL/GenBank/DDBJ whole genome shotgun (WGS) entry which is preliminary data.</text>
</comment>
<dbReference type="EMBL" id="JASPKZ010000021">
    <property type="protein sequence ID" value="KAJ9601341.1"/>
    <property type="molecule type" value="Genomic_DNA"/>
</dbReference>
<feature type="non-terminal residue" evidence="1">
    <location>
        <position position="1"/>
    </location>
</feature>
<feature type="non-terminal residue" evidence="1">
    <location>
        <position position="65"/>
    </location>
</feature>
<keyword evidence="2" id="KW-1185">Reference proteome</keyword>
<organism evidence="1 2">
    <name type="scientific">Diploptera punctata</name>
    <name type="common">Pacific beetle cockroach</name>
    <dbReference type="NCBI Taxonomy" id="6984"/>
    <lineage>
        <taxon>Eukaryota</taxon>
        <taxon>Metazoa</taxon>
        <taxon>Ecdysozoa</taxon>
        <taxon>Arthropoda</taxon>
        <taxon>Hexapoda</taxon>
        <taxon>Insecta</taxon>
        <taxon>Pterygota</taxon>
        <taxon>Neoptera</taxon>
        <taxon>Polyneoptera</taxon>
        <taxon>Dictyoptera</taxon>
        <taxon>Blattodea</taxon>
        <taxon>Blaberoidea</taxon>
        <taxon>Blaberidae</taxon>
        <taxon>Diplopterinae</taxon>
        <taxon>Diploptera</taxon>
    </lineage>
</organism>
<accession>A0AAD8ALM1</accession>
<dbReference type="Proteomes" id="UP001233999">
    <property type="component" value="Unassembled WGS sequence"/>
</dbReference>